<proteinExistence type="predicted"/>
<dbReference type="PANTHER" id="PTHR45266">
    <property type="entry name" value="OXALOACETATE DECARBOXYLASE ALPHA CHAIN"/>
    <property type="match status" value="1"/>
</dbReference>
<comment type="caution">
    <text evidence="3">The sequence shown here is derived from an EMBL/GenBank/DDBJ whole genome shotgun (WGS) entry which is preliminary data.</text>
</comment>
<dbReference type="FunFam" id="2.40.50.100:FF:000003">
    <property type="entry name" value="Acetyl-CoA carboxylase biotin carboxyl carrier protein"/>
    <property type="match status" value="1"/>
</dbReference>
<evidence type="ECO:0000313" key="4">
    <source>
        <dbReference type="Proteomes" id="UP000263098"/>
    </source>
</evidence>
<dbReference type="CDD" id="cd06850">
    <property type="entry name" value="biotinyl_domain"/>
    <property type="match status" value="1"/>
</dbReference>
<reference evidence="3 4" key="1">
    <citation type="journal article" date="2018" name="Nat. Biotechnol.">
        <title>A standardized bacterial taxonomy based on genome phylogeny substantially revises the tree of life.</title>
        <authorList>
            <person name="Parks D.H."/>
            <person name="Chuvochina M."/>
            <person name="Waite D.W."/>
            <person name="Rinke C."/>
            <person name="Skarshewski A."/>
            <person name="Chaumeil P.A."/>
            <person name="Hugenholtz P."/>
        </authorList>
    </citation>
    <scope>NUCLEOTIDE SEQUENCE [LARGE SCALE GENOMIC DNA]</scope>
    <source>
        <strain evidence="3">UBA9667</strain>
    </source>
</reference>
<dbReference type="InterPro" id="IPR011053">
    <property type="entry name" value="Single_hybrid_motif"/>
</dbReference>
<evidence type="ECO:0000313" key="3">
    <source>
        <dbReference type="EMBL" id="HCK24777.1"/>
    </source>
</evidence>
<dbReference type="PROSITE" id="PS50968">
    <property type="entry name" value="BIOTINYL_LIPOYL"/>
    <property type="match status" value="1"/>
</dbReference>
<dbReference type="PANTHER" id="PTHR45266:SF3">
    <property type="entry name" value="OXALOACETATE DECARBOXYLASE ALPHA CHAIN"/>
    <property type="match status" value="1"/>
</dbReference>
<dbReference type="InterPro" id="IPR050709">
    <property type="entry name" value="Biotin_Carboxyl_Carrier/Decarb"/>
</dbReference>
<dbReference type="Pfam" id="PF00364">
    <property type="entry name" value="Biotin_lipoyl"/>
    <property type="match status" value="1"/>
</dbReference>
<protein>
    <submittedName>
        <fullName evidence="3">Acetyl-CoA carboxylase biotin carboxyl carrier protein subunit</fullName>
    </submittedName>
</protein>
<keyword evidence="1" id="KW-0092">Biotin</keyword>
<dbReference type="InterPro" id="IPR000089">
    <property type="entry name" value="Biotin_lipoyl"/>
</dbReference>
<name>A0A3D2SEV3_9BACE</name>
<accession>A0A3D2SEV3</accession>
<evidence type="ECO:0000259" key="2">
    <source>
        <dbReference type="PROSITE" id="PS50968"/>
    </source>
</evidence>
<dbReference type="EMBL" id="DPVG01000300">
    <property type="protein sequence ID" value="HCK24777.1"/>
    <property type="molecule type" value="Genomic_DNA"/>
</dbReference>
<feature type="domain" description="Lipoyl-binding" evidence="2">
    <location>
        <begin position="30"/>
        <end position="105"/>
    </location>
</feature>
<dbReference type="Proteomes" id="UP000263098">
    <property type="component" value="Unassembled WGS sequence"/>
</dbReference>
<evidence type="ECO:0000256" key="1">
    <source>
        <dbReference type="ARBA" id="ARBA00023267"/>
    </source>
</evidence>
<sequence length="105" mass="11772">MNENESQQQLRIHDTCYQTQFTRKFLNRKQWKPVSPGVVSAFLPGTVFEIRVSEGQNVSAGDIVLRFEAMKMINDILSPVSGTVQKIHVTVGTSFSKGTVLMEIV</sequence>
<dbReference type="AlphaFoldDB" id="A0A3D2SEV3"/>
<dbReference type="SUPFAM" id="SSF51230">
    <property type="entry name" value="Single hybrid motif"/>
    <property type="match status" value="1"/>
</dbReference>
<gene>
    <name evidence="3" type="ORF">DHW31_08375</name>
</gene>
<organism evidence="3 4">
    <name type="scientific">Bacteroides graminisolvens</name>
    <dbReference type="NCBI Taxonomy" id="477666"/>
    <lineage>
        <taxon>Bacteria</taxon>
        <taxon>Pseudomonadati</taxon>
        <taxon>Bacteroidota</taxon>
        <taxon>Bacteroidia</taxon>
        <taxon>Bacteroidales</taxon>
        <taxon>Bacteroidaceae</taxon>
        <taxon>Bacteroides</taxon>
    </lineage>
</organism>
<dbReference type="Gene3D" id="2.40.50.100">
    <property type="match status" value="1"/>
</dbReference>